<feature type="compositionally biased region" description="Basic residues" evidence="1">
    <location>
        <begin position="49"/>
        <end position="69"/>
    </location>
</feature>
<sequence length="205" mass="22839">MSPHRIRIVSESEFSHPVIILDAILEKLDENSASLRSYQKYIQGTTLSPKKKRKHSDHASKKSAKKKKRLNSDQPPSIPPPVVSNDNLGVDLDEPTSPSKFAPVSPAGFQSVLESPSNRVSLDYDSFEDDDQDGEKQSELEDLPKISTVKDNQDEDTPMQTVDIPSSEGLIVDDESHDMSIVLYSKPSTMTFNIDLNDYSPLPQK</sequence>
<keyword evidence="3" id="KW-1185">Reference proteome</keyword>
<dbReference type="Proteomes" id="UP001157418">
    <property type="component" value="Unassembled WGS sequence"/>
</dbReference>
<evidence type="ECO:0000313" key="3">
    <source>
        <dbReference type="Proteomes" id="UP001157418"/>
    </source>
</evidence>
<feature type="region of interest" description="Disordered" evidence="1">
    <location>
        <begin position="43"/>
        <end position="166"/>
    </location>
</feature>
<dbReference type="EMBL" id="CAKMRJ010005523">
    <property type="protein sequence ID" value="CAH1444497.1"/>
    <property type="molecule type" value="Genomic_DNA"/>
</dbReference>
<proteinExistence type="predicted"/>
<protein>
    <submittedName>
        <fullName evidence="2">Uncharacterized protein</fullName>
    </submittedName>
</protein>
<name>A0AAU9P3A7_9ASTR</name>
<organism evidence="2 3">
    <name type="scientific">Lactuca virosa</name>
    <dbReference type="NCBI Taxonomy" id="75947"/>
    <lineage>
        <taxon>Eukaryota</taxon>
        <taxon>Viridiplantae</taxon>
        <taxon>Streptophyta</taxon>
        <taxon>Embryophyta</taxon>
        <taxon>Tracheophyta</taxon>
        <taxon>Spermatophyta</taxon>
        <taxon>Magnoliopsida</taxon>
        <taxon>eudicotyledons</taxon>
        <taxon>Gunneridae</taxon>
        <taxon>Pentapetalae</taxon>
        <taxon>asterids</taxon>
        <taxon>campanulids</taxon>
        <taxon>Asterales</taxon>
        <taxon>Asteraceae</taxon>
        <taxon>Cichorioideae</taxon>
        <taxon>Cichorieae</taxon>
        <taxon>Lactucinae</taxon>
        <taxon>Lactuca</taxon>
    </lineage>
</organism>
<dbReference type="AlphaFoldDB" id="A0AAU9P3A7"/>
<evidence type="ECO:0000256" key="1">
    <source>
        <dbReference type="SAM" id="MobiDB-lite"/>
    </source>
</evidence>
<evidence type="ECO:0000313" key="2">
    <source>
        <dbReference type="EMBL" id="CAH1444497.1"/>
    </source>
</evidence>
<reference evidence="2 3" key="1">
    <citation type="submission" date="2022-01" db="EMBL/GenBank/DDBJ databases">
        <authorList>
            <person name="Xiong W."/>
            <person name="Schranz E."/>
        </authorList>
    </citation>
    <scope>NUCLEOTIDE SEQUENCE [LARGE SCALE GENOMIC DNA]</scope>
</reference>
<gene>
    <name evidence="2" type="ORF">LVIROSA_LOCUS30323</name>
</gene>
<comment type="caution">
    <text evidence="2">The sequence shown here is derived from an EMBL/GenBank/DDBJ whole genome shotgun (WGS) entry which is preliminary data.</text>
</comment>
<accession>A0AAU9P3A7</accession>
<feature type="compositionally biased region" description="Basic and acidic residues" evidence="1">
    <location>
        <begin position="134"/>
        <end position="144"/>
    </location>
</feature>